<dbReference type="GO" id="GO:0003677">
    <property type="term" value="F:DNA binding"/>
    <property type="evidence" value="ECO:0007669"/>
    <property type="project" value="UniProtKB-KW"/>
</dbReference>
<keyword evidence="2 5" id="KW-0238">DNA-binding</keyword>
<sequence length="135" mass="15177">MTNPYSIGDLSRLSGVNVETIRYYEKVGLLPAAKRAGNGYRQYDDASLDRLAFVRRGRELGFTIDEIRELLGLADHPDRPCADADRMTRAHLDDIEGKIRDLQRMRHALIEVANCDSRTAAHCQLLQALARPGLN</sequence>
<reference evidence="6" key="1">
    <citation type="submission" date="2016-10" db="EMBL/GenBank/DDBJ databases">
        <authorList>
            <person name="Varghese N."/>
            <person name="Submissions S."/>
        </authorList>
    </citation>
    <scope>NUCLEOTIDE SEQUENCE [LARGE SCALE GENOMIC DNA]</scope>
    <source>
        <strain evidence="6">LMG 26416</strain>
    </source>
</reference>
<dbReference type="CDD" id="cd04785">
    <property type="entry name" value="HTH_CadR-PbrR-like"/>
    <property type="match status" value="1"/>
</dbReference>
<gene>
    <name evidence="5" type="ORF">SAMN05192542_103560</name>
</gene>
<dbReference type="InterPro" id="IPR009061">
    <property type="entry name" value="DNA-bd_dom_put_sf"/>
</dbReference>
<organism evidence="5 6">
    <name type="scientific">Paraburkholderia caballeronis</name>
    <dbReference type="NCBI Taxonomy" id="416943"/>
    <lineage>
        <taxon>Bacteria</taxon>
        <taxon>Pseudomonadati</taxon>
        <taxon>Pseudomonadota</taxon>
        <taxon>Betaproteobacteria</taxon>
        <taxon>Burkholderiales</taxon>
        <taxon>Burkholderiaceae</taxon>
        <taxon>Paraburkholderia</taxon>
    </lineage>
</organism>
<proteinExistence type="predicted"/>
<dbReference type="OrthoDB" id="9808480at2"/>
<dbReference type="InterPro" id="IPR015358">
    <property type="entry name" value="Tscrpt_reg_MerR_DNA-bd"/>
</dbReference>
<dbReference type="Proteomes" id="UP000199120">
    <property type="component" value="Unassembled WGS sequence"/>
</dbReference>
<dbReference type="EMBL" id="FOAJ01000003">
    <property type="protein sequence ID" value="SEK81029.1"/>
    <property type="molecule type" value="Genomic_DNA"/>
</dbReference>
<keyword evidence="3" id="KW-0804">Transcription</keyword>
<keyword evidence="1" id="KW-0805">Transcription regulation</keyword>
<dbReference type="PANTHER" id="PTHR30204:SF92">
    <property type="entry name" value="HTH-TYPE TRANSCRIPTIONAL REGULATOR ZNTR"/>
    <property type="match status" value="1"/>
</dbReference>
<dbReference type="PROSITE" id="PS00552">
    <property type="entry name" value="HTH_MERR_1"/>
    <property type="match status" value="1"/>
</dbReference>
<dbReference type="PRINTS" id="PR00040">
    <property type="entry name" value="HTHMERR"/>
</dbReference>
<accession>A0A1H7K2I1</accession>
<evidence type="ECO:0000259" key="4">
    <source>
        <dbReference type="PROSITE" id="PS50937"/>
    </source>
</evidence>
<dbReference type="InterPro" id="IPR000551">
    <property type="entry name" value="MerR-type_HTH_dom"/>
</dbReference>
<evidence type="ECO:0000256" key="3">
    <source>
        <dbReference type="ARBA" id="ARBA00023163"/>
    </source>
</evidence>
<feature type="domain" description="HTH merR-type" evidence="4">
    <location>
        <begin position="1"/>
        <end position="73"/>
    </location>
</feature>
<dbReference type="Gene3D" id="1.10.1660.10">
    <property type="match status" value="1"/>
</dbReference>
<dbReference type="PROSITE" id="PS50937">
    <property type="entry name" value="HTH_MERR_2"/>
    <property type="match status" value="1"/>
</dbReference>
<evidence type="ECO:0000256" key="1">
    <source>
        <dbReference type="ARBA" id="ARBA00023015"/>
    </source>
</evidence>
<dbReference type="InterPro" id="IPR047057">
    <property type="entry name" value="MerR_fam"/>
</dbReference>
<dbReference type="RefSeq" id="WP_090544834.1">
    <property type="nucleotide sequence ID" value="NZ_FNSR01000001.1"/>
</dbReference>
<dbReference type="Pfam" id="PF00376">
    <property type="entry name" value="MerR"/>
    <property type="match status" value="1"/>
</dbReference>
<keyword evidence="6" id="KW-1185">Reference proteome</keyword>
<dbReference type="Pfam" id="PF09278">
    <property type="entry name" value="MerR-DNA-bind"/>
    <property type="match status" value="1"/>
</dbReference>
<dbReference type="GO" id="GO:0003700">
    <property type="term" value="F:DNA-binding transcription factor activity"/>
    <property type="evidence" value="ECO:0007669"/>
    <property type="project" value="InterPro"/>
</dbReference>
<dbReference type="STRING" id="416943.SAMN05445871_2256"/>
<dbReference type="PANTHER" id="PTHR30204">
    <property type="entry name" value="REDOX-CYCLING DRUG-SENSING TRANSCRIPTIONAL ACTIVATOR SOXR"/>
    <property type="match status" value="1"/>
</dbReference>
<dbReference type="SMART" id="SM00422">
    <property type="entry name" value="HTH_MERR"/>
    <property type="match status" value="1"/>
</dbReference>
<evidence type="ECO:0000313" key="6">
    <source>
        <dbReference type="Proteomes" id="UP000199120"/>
    </source>
</evidence>
<protein>
    <submittedName>
        <fullName evidence="5">DNA-binding transcriptional regulator, MerR family</fullName>
    </submittedName>
</protein>
<dbReference type="SUPFAM" id="SSF46955">
    <property type="entry name" value="Putative DNA-binding domain"/>
    <property type="match status" value="1"/>
</dbReference>
<evidence type="ECO:0000313" key="5">
    <source>
        <dbReference type="EMBL" id="SEK81029.1"/>
    </source>
</evidence>
<name>A0A1H7K2I1_9BURK</name>
<dbReference type="AlphaFoldDB" id="A0A1H7K2I1"/>
<evidence type="ECO:0000256" key="2">
    <source>
        <dbReference type="ARBA" id="ARBA00023125"/>
    </source>
</evidence>